<dbReference type="Proteomes" id="UP000679220">
    <property type="component" value="Unassembled WGS sequence"/>
</dbReference>
<evidence type="ECO:0000256" key="1">
    <source>
        <dbReference type="SAM" id="MobiDB-lite"/>
    </source>
</evidence>
<name>A0A941IVY8_9BACT</name>
<feature type="compositionally biased region" description="Basic residues" evidence="1">
    <location>
        <begin position="176"/>
        <end position="185"/>
    </location>
</feature>
<dbReference type="EMBL" id="JAGTAR010000001">
    <property type="protein sequence ID" value="MBR8534014.1"/>
    <property type="molecule type" value="Genomic_DNA"/>
</dbReference>
<reference evidence="2" key="2">
    <citation type="submission" date="2021-04" db="EMBL/GenBank/DDBJ databases">
        <authorList>
            <person name="Zhang T."/>
            <person name="Zhang Y."/>
            <person name="Lu D."/>
            <person name="Zuo D."/>
            <person name="Du Z."/>
        </authorList>
    </citation>
    <scope>NUCLEOTIDE SEQUENCE</scope>
    <source>
        <strain evidence="2">JR1</strain>
    </source>
</reference>
<evidence type="ECO:0000313" key="2">
    <source>
        <dbReference type="EMBL" id="MBR8534014.1"/>
    </source>
</evidence>
<feature type="compositionally biased region" description="Basic and acidic residues" evidence="1">
    <location>
        <begin position="189"/>
        <end position="198"/>
    </location>
</feature>
<gene>
    <name evidence="2" type="ORF">KDU71_00450</name>
</gene>
<comment type="caution">
    <text evidence="2">The sequence shown here is derived from an EMBL/GenBank/DDBJ whole genome shotgun (WGS) entry which is preliminary data.</text>
</comment>
<feature type="region of interest" description="Disordered" evidence="1">
    <location>
        <begin position="168"/>
        <end position="221"/>
    </location>
</feature>
<protein>
    <submittedName>
        <fullName evidence="2">Uncharacterized protein</fullName>
    </submittedName>
</protein>
<reference evidence="2" key="1">
    <citation type="journal article" date="2018" name="Int. J. Syst. Evol. Microbiol.">
        <title>Carboxylicivirga sediminis sp. nov., isolated from coastal sediment.</title>
        <authorList>
            <person name="Wang F.Q."/>
            <person name="Ren L.H."/>
            <person name="Zou R.J."/>
            <person name="Sun Y.Z."/>
            <person name="Liu X.J."/>
            <person name="Jiang F."/>
            <person name="Liu L.J."/>
        </authorList>
    </citation>
    <scope>NUCLEOTIDE SEQUENCE</scope>
    <source>
        <strain evidence="2">JR1</strain>
    </source>
</reference>
<keyword evidence="3" id="KW-1185">Reference proteome</keyword>
<evidence type="ECO:0000313" key="3">
    <source>
        <dbReference type="Proteomes" id="UP000679220"/>
    </source>
</evidence>
<feature type="compositionally biased region" description="Polar residues" evidence="1">
    <location>
        <begin position="206"/>
        <end position="221"/>
    </location>
</feature>
<dbReference type="AlphaFoldDB" id="A0A941IVY8"/>
<organism evidence="2 3">
    <name type="scientific">Carboxylicivirga sediminis</name>
    <dbReference type="NCBI Taxonomy" id="2006564"/>
    <lineage>
        <taxon>Bacteria</taxon>
        <taxon>Pseudomonadati</taxon>
        <taxon>Bacteroidota</taxon>
        <taxon>Bacteroidia</taxon>
        <taxon>Marinilabiliales</taxon>
        <taxon>Marinilabiliaceae</taxon>
        <taxon>Carboxylicivirga</taxon>
    </lineage>
</organism>
<proteinExistence type="predicted"/>
<accession>A0A941IVY8</accession>
<sequence>MKLAKIGSSGTYLKALKELHAHGFIRYDPSFDPTKGSLIHLFTFDTATCSLPVSKMTPSINNTNSKQTNTLYTEENFSKSNIKKELNMKKNQTTIGCRAESRHEGVIPPLQHIKIYFHEKGHPESEAQRFFNYYESNGWLIGGKTPMKDWKAAARNWMLNIKKFEKKGLDAERSRSTHNTRKKQFQKSVIERSRDTKSENPPSVLRPTSPQPSSSNYNEPL</sequence>